<keyword evidence="3" id="KW-1185">Reference proteome</keyword>
<dbReference type="PANTHER" id="PTHR23266">
    <property type="entry name" value="IMMUNOGLOBULIN HEAVY CHAIN"/>
    <property type="match status" value="1"/>
</dbReference>
<dbReference type="EMBL" id="KB110922">
    <property type="protein sequence ID" value="ELK26657.1"/>
    <property type="molecule type" value="Genomic_DNA"/>
</dbReference>
<dbReference type="SUPFAM" id="SSF48726">
    <property type="entry name" value="Immunoglobulin"/>
    <property type="match status" value="1"/>
</dbReference>
<organism evidence="2 3">
    <name type="scientific">Myotis davidii</name>
    <name type="common">David's myotis</name>
    <dbReference type="NCBI Taxonomy" id="225400"/>
    <lineage>
        <taxon>Eukaryota</taxon>
        <taxon>Metazoa</taxon>
        <taxon>Chordata</taxon>
        <taxon>Craniata</taxon>
        <taxon>Vertebrata</taxon>
        <taxon>Euteleostomi</taxon>
        <taxon>Mammalia</taxon>
        <taxon>Eutheria</taxon>
        <taxon>Laurasiatheria</taxon>
        <taxon>Chiroptera</taxon>
        <taxon>Yangochiroptera</taxon>
        <taxon>Vespertilionidae</taxon>
        <taxon>Myotis</taxon>
    </lineage>
</organism>
<proteinExistence type="predicted"/>
<protein>
    <submittedName>
        <fullName evidence="2">Ig heavy chain V region M315</fullName>
    </submittedName>
</protein>
<reference evidence="3" key="1">
    <citation type="journal article" date="2013" name="Science">
        <title>Comparative analysis of bat genomes provides insight into the evolution of flight and immunity.</title>
        <authorList>
            <person name="Zhang G."/>
            <person name="Cowled C."/>
            <person name="Shi Z."/>
            <person name="Huang Z."/>
            <person name="Bishop-Lilly K.A."/>
            <person name="Fang X."/>
            <person name="Wynne J.W."/>
            <person name="Xiong Z."/>
            <person name="Baker M.L."/>
            <person name="Zhao W."/>
            <person name="Tachedjian M."/>
            <person name="Zhu Y."/>
            <person name="Zhou P."/>
            <person name="Jiang X."/>
            <person name="Ng J."/>
            <person name="Yang L."/>
            <person name="Wu L."/>
            <person name="Xiao J."/>
            <person name="Feng Y."/>
            <person name="Chen Y."/>
            <person name="Sun X."/>
            <person name="Zhang Y."/>
            <person name="Marsh G.A."/>
            <person name="Crameri G."/>
            <person name="Broder C.C."/>
            <person name="Frey K.G."/>
            <person name="Wang L.F."/>
            <person name="Wang J."/>
        </authorList>
    </citation>
    <scope>NUCLEOTIDE SEQUENCE [LARGE SCALE GENOMIC DNA]</scope>
</reference>
<dbReference type="Gene3D" id="2.60.40.10">
    <property type="entry name" value="Immunoglobulins"/>
    <property type="match status" value="1"/>
</dbReference>
<evidence type="ECO:0000313" key="2">
    <source>
        <dbReference type="EMBL" id="ELK26657.1"/>
    </source>
</evidence>
<accession>L5LKA1</accession>
<evidence type="ECO:0000256" key="1">
    <source>
        <dbReference type="SAM" id="SignalP"/>
    </source>
</evidence>
<keyword evidence="1" id="KW-0732">Signal</keyword>
<feature type="chain" id="PRO_5003970379" evidence="1">
    <location>
        <begin position="20"/>
        <end position="104"/>
    </location>
</feature>
<dbReference type="AlphaFoldDB" id="L5LKA1"/>
<dbReference type="InterPro" id="IPR050199">
    <property type="entry name" value="IgHV"/>
</dbReference>
<dbReference type="InterPro" id="IPR013783">
    <property type="entry name" value="Ig-like_fold"/>
</dbReference>
<dbReference type="InterPro" id="IPR036179">
    <property type="entry name" value="Ig-like_dom_sf"/>
</dbReference>
<gene>
    <name evidence="2" type="ORF">MDA_GLEAN10001228</name>
</gene>
<feature type="signal peptide" evidence="1">
    <location>
        <begin position="1"/>
        <end position="19"/>
    </location>
</feature>
<sequence length="104" mass="11439">MGFGLNWVFLVVLLRGVLSQVQLQELGPGLVKPSQTLSFTCIVSGYSITSGYNWSWVCQPPGKELEWGQRRDHKAASPMCLDVGRSSVGRVRLESCQTSAPNLQ</sequence>
<dbReference type="Proteomes" id="UP000010556">
    <property type="component" value="Unassembled WGS sequence"/>
</dbReference>
<evidence type="ECO:0000313" key="3">
    <source>
        <dbReference type="Proteomes" id="UP000010556"/>
    </source>
</evidence>
<name>L5LKA1_MYODS</name>